<feature type="active site" description="Charge relay system" evidence="5">
    <location>
        <position position="432"/>
    </location>
</feature>
<keyword evidence="3 5" id="KW-0378">Hydrolase</keyword>
<dbReference type="PROSITE" id="PS51892">
    <property type="entry name" value="SUBTILASE"/>
    <property type="match status" value="1"/>
</dbReference>
<dbReference type="InterPro" id="IPR022398">
    <property type="entry name" value="Peptidase_S8_His-AS"/>
</dbReference>
<evidence type="ECO:0000256" key="7">
    <source>
        <dbReference type="SAM" id="SignalP"/>
    </source>
</evidence>
<proteinExistence type="inferred from homology"/>
<dbReference type="Pfam" id="PF00082">
    <property type="entry name" value="Peptidase_S8"/>
    <property type="match status" value="1"/>
</dbReference>
<organism evidence="9 10">
    <name type="scientific">Orbilia ellipsospora</name>
    <dbReference type="NCBI Taxonomy" id="2528407"/>
    <lineage>
        <taxon>Eukaryota</taxon>
        <taxon>Fungi</taxon>
        <taxon>Dikarya</taxon>
        <taxon>Ascomycota</taxon>
        <taxon>Pezizomycotina</taxon>
        <taxon>Orbiliomycetes</taxon>
        <taxon>Orbiliales</taxon>
        <taxon>Orbiliaceae</taxon>
        <taxon>Orbilia</taxon>
    </lineage>
</organism>
<accession>A0AAV9XCH5</accession>
<evidence type="ECO:0000256" key="4">
    <source>
        <dbReference type="ARBA" id="ARBA00022825"/>
    </source>
</evidence>
<dbReference type="InterPro" id="IPR023827">
    <property type="entry name" value="Peptidase_S8_Asp-AS"/>
</dbReference>
<comment type="caution">
    <text evidence="9">The sequence shown here is derived from an EMBL/GenBank/DDBJ whole genome shotgun (WGS) entry which is preliminary data.</text>
</comment>
<dbReference type="PRINTS" id="PR00723">
    <property type="entry name" value="SUBTILISIN"/>
</dbReference>
<dbReference type="InterPro" id="IPR034193">
    <property type="entry name" value="PCSK9_ProteinaseK-like"/>
</dbReference>
<evidence type="ECO:0000313" key="10">
    <source>
        <dbReference type="Proteomes" id="UP001365542"/>
    </source>
</evidence>
<dbReference type="InterPro" id="IPR015500">
    <property type="entry name" value="Peptidase_S8_subtilisin-rel"/>
</dbReference>
<dbReference type="Proteomes" id="UP001365542">
    <property type="component" value="Unassembled WGS sequence"/>
</dbReference>
<keyword evidence="10" id="KW-1185">Reference proteome</keyword>
<dbReference type="GO" id="GO:0006508">
    <property type="term" value="P:proteolysis"/>
    <property type="evidence" value="ECO:0007669"/>
    <property type="project" value="UniProtKB-KW"/>
</dbReference>
<dbReference type="Gene3D" id="3.40.50.200">
    <property type="entry name" value="Peptidase S8/S53 domain"/>
    <property type="match status" value="1"/>
</dbReference>
<dbReference type="PANTHER" id="PTHR43806">
    <property type="entry name" value="PEPTIDASE S8"/>
    <property type="match status" value="1"/>
</dbReference>
<comment type="similarity">
    <text evidence="1 5 6">Belongs to the peptidase S8 family.</text>
</comment>
<dbReference type="SUPFAM" id="SSF52743">
    <property type="entry name" value="Subtilisin-like"/>
    <property type="match status" value="1"/>
</dbReference>
<dbReference type="PROSITE" id="PS00137">
    <property type="entry name" value="SUBTILASE_HIS"/>
    <property type="match status" value="1"/>
</dbReference>
<dbReference type="CDD" id="cd04077">
    <property type="entry name" value="Peptidases_S8_PCSK9_ProteinaseK_like"/>
    <property type="match status" value="1"/>
</dbReference>
<feature type="signal peptide" evidence="7">
    <location>
        <begin position="1"/>
        <end position="18"/>
    </location>
</feature>
<dbReference type="GO" id="GO:0004252">
    <property type="term" value="F:serine-type endopeptidase activity"/>
    <property type="evidence" value="ECO:0007669"/>
    <property type="project" value="UniProtKB-UniRule"/>
</dbReference>
<dbReference type="PANTHER" id="PTHR43806:SF11">
    <property type="entry name" value="CEREVISIN-RELATED"/>
    <property type="match status" value="1"/>
</dbReference>
<evidence type="ECO:0000256" key="2">
    <source>
        <dbReference type="ARBA" id="ARBA00022670"/>
    </source>
</evidence>
<protein>
    <recommendedName>
        <fullName evidence="8">Peptidase S8/S53 domain-containing protein</fullName>
    </recommendedName>
</protein>
<gene>
    <name evidence="9" type="ORF">TWF694_010277</name>
</gene>
<name>A0AAV9XCH5_9PEZI</name>
<reference evidence="9 10" key="1">
    <citation type="submission" date="2019-10" db="EMBL/GenBank/DDBJ databases">
        <authorList>
            <person name="Palmer J.M."/>
        </authorList>
    </citation>
    <scope>NUCLEOTIDE SEQUENCE [LARGE SCALE GENOMIC DNA]</scope>
    <source>
        <strain evidence="9 10">TWF694</strain>
    </source>
</reference>
<feature type="domain" description="Peptidase S8/S53" evidence="8">
    <location>
        <begin position="225"/>
        <end position="467"/>
    </location>
</feature>
<dbReference type="PROSITE" id="PS00136">
    <property type="entry name" value="SUBTILASE_ASP"/>
    <property type="match status" value="1"/>
</dbReference>
<sequence>MKPVAFLSAGLLLSTTLAAPTRSESEPRKMRVPRAIELASQPQNATIHPKDKLEFYNILLETNETRSWSDFFGDMGYNHTNLEEMKHTVRFRSFGSQKTFRAFGMMLAADEVEDMRKIEGVALVQKPYVYTLPEPEKYNASDVRYADYSKSHVQEANETMFKMEATGQHVLYEQQEGEDGNQQVPQVQFNAPYSLQRISSSRSVNQVRGGAMALGYRYTFDAAAGKGVDVYIMDSGINRHREFGRRSTRLWSAWNSHDDDTGHGTHCAGTVGGETVGAAKNANLWNVKVMRVRPGARGAGTEGGSLTRGIEFVISRHMQRRNNPDFRGSVMSISIGGPGRDEFQKRILQKATQAGVHVVIASSNYKGDACNYSPAVFARELPVITVGSVNINDQRAFDSNYGPCVTVYAPGVRIMSADYRSFTGLVPKSGTSMATPLVAGMVADLLSRNTEFKENPGALKAHLVKTGIRNVVKDARSQAPLVNNGVRF</sequence>
<dbReference type="InterPro" id="IPR036852">
    <property type="entry name" value="Peptidase_S8/S53_dom_sf"/>
</dbReference>
<feature type="active site" description="Charge relay system" evidence="5">
    <location>
        <position position="234"/>
    </location>
</feature>
<dbReference type="AlphaFoldDB" id="A0AAV9XCH5"/>
<evidence type="ECO:0000256" key="1">
    <source>
        <dbReference type="ARBA" id="ARBA00011073"/>
    </source>
</evidence>
<feature type="active site" description="Charge relay system" evidence="5">
    <location>
        <position position="263"/>
    </location>
</feature>
<dbReference type="InterPro" id="IPR000209">
    <property type="entry name" value="Peptidase_S8/S53_dom"/>
</dbReference>
<evidence type="ECO:0000259" key="8">
    <source>
        <dbReference type="Pfam" id="PF00082"/>
    </source>
</evidence>
<keyword evidence="2 5" id="KW-0645">Protease</keyword>
<feature type="chain" id="PRO_5043833059" description="Peptidase S8/S53 domain-containing protein" evidence="7">
    <location>
        <begin position="19"/>
        <end position="488"/>
    </location>
</feature>
<keyword evidence="7" id="KW-0732">Signal</keyword>
<dbReference type="EMBL" id="JAVHJO010000007">
    <property type="protein sequence ID" value="KAK6538702.1"/>
    <property type="molecule type" value="Genomic_DNA"/>
</dbReference>
<keyword evidence="4 5" id="KW-0720">Serine protease</keyword>
<evidence type="ECO:0000256" key="3">
    <source>
        <dbReference type="ARBA" id="ARBA00022801"/>
    </source>
</evidence>
<evidence type="ECO:0000256" key="6">
    <source>
        <dbReference type="RuleBase" id="RU003355"/>
    </source>
</evidence>
<dbReference type="InterPro" id="IPR023828">
    <property type="entry name" value="Peptidase_S8_Ser-AS"/>
</dbReference>
<evidence type="ECO:0000313" key="9">
    <source>
        <dbReference type="EMBL" id="KAK6538702.1"/>
    </source>
</evidence>
<evidence type="ECO:0000256" key="5">
    <source>
        <dbReference type="PROSITE-ProRule" id="PRU01240"/>
    </source>
</evidence>
<dbReference type="InterPro" id="IPR050131">
    <property type="entry name" value="Peptidase_S8_subtilisin-like"/>
</dbReference>
<dbReference type="PROSITE" id="PS00138">
    <property type="entry name" value="SUBTILASE_SER"/>
    <property type="match status" value="1"/>
</dbReference>